<proteinExistence type="predicted"/>
<evidence type="ECO:0000256" key="4">
    <source>
        <dbReference type="PROSITE-ProRule" id="PRU00117"/>
    </source>
</evidence>
<keyword evidence="2" id="KW-0862">Zinc</keyword>
<dbReference type="GO" id="GO:0005634">
    <property type="term" value="C:nucleus"/>
    <property type="evidence" value="ECO:0007669"/>
    <property type="project" value="TreeGrafter"/>
</dbReference>
<evidence type="ECO:0000259" key="6">
    <source>
        <dbReference type="SMART" id="SM00322"/>
    </source>
</evidence>
<feature type="compositionally biased region" description="Polar residues" evidence="5">
    <location>
        <begin position="68"/>
        <end position="78"/>
    </location>
</feature>
<gene>
    <name evidence="7" type="ORF">SLEP1_g31705</name>
</gene>
<feature type="compositionally biased region" description="Polar residues" evidence="5">
    <location>
        <begin position="778"/>
        <end position="815"/>
    </location>
</feature>
<dbReference type="InterPro" id="IPR032570">
    <property type="entry name" value="SF1-HH"/>
</dbReference>
<dbReference type="PANTHER" id="PTHR11208">
    <property type="entry name" value="RNA-BINDING PROTEIN RELATED"/>
    <property type="match status" value="1"/>
</dbReference>
<reference evidence="7 8" key="1">
    <citation type="journal article" date="2021" name="Commun. Biol.">
        <title>The genome of Shorea leprosula (Dipterocarpaceae) highlights the ecological relevance of drought in aseasonal tropical rainforests.</title>
        <authorList>
            <person name="Ng K.K.S."/>
            <person name="Kobayashi M.J."/>
            <person name="Fawcett J.A."/>
            <person name="Hatakeyama M."/>
            <person name="Paape T."/>
            <person name="Ng C.H."/>
            <person name="Ang C.C."/>
            <person name="Tnah L.H."/>
            <person name="Lee C.T."/>
            <person name="Nishiyama T."/>
            <person name="Sese J."/>
            <person name="O'Brien M.J."/>
            <person name="Copetti D."/>
            <person name="Mohd Noor M.I."/>
            <person name="Ong R.C."/>
            <person name="Putra M."/>
            <person name="Sireger I.Z."/>
            <person name="Indrioko S."/>
            <person name="Kosugi Y."/>
            <person name="Izuno A."/>
            <person name="Isagi Y."/>
            <person name="Lee S.L."/>
            <person name="Shimizu K.K."/>
        </authorList>
    </citation>
    <scope>NUCLEOTIDE SEQUENCE [LARGE SCALE GENOMIC DNA]</scope>
    <source>
        <strain evidence="7">214</strain>
    </source>
</reference>
<comment type="caution">
    <text evidence="7">The sequence shown here is derived from an EMBL/GenBank/DDBJ whole genome shotgun (WGS) entry which is preliminary data.</text>
</comment>
<feature type="region of interest" description="Disordered" evidence="5">
    <location>
        <begin position="54"/>
        <end position="78"/>
    </location>
</feature>
<keyword evidence="8" id="KW-1185">Reference proteome</keyword>
<dbReference type="Pfam" id="PF16275">
    <property type="entry name" value="SF1-HH"/>
    <property type="match status" value="1"/>
</dbReference>
<evidence type="ECO:0000256" key="2">
    <source>
        <dbReference type="ARBA" id="ARBA00022833"/>
    </source>
</evidence>
<dbReference type="InterPro" id="IPR055256">
    <property type="entry name" value="KH_1_KHDC4/BBP-like"/>
</dbReference>
<dbReference type="PANTHER" id="PTHR11208:SF98">
    <property type="entry name" value="RNA-BINDING KH DOMAIN-CONTAINING PROTEIN"/>
    <property type="match status" value="1"/>
</dbReference>
<dbReference type="SUPFAM" id="SSF54791">
    <property type="entry name" value="Eukaryotic type KH-domain (KH-domain type I)"/>
    <property type="match status" value="1"/>
</dbReference>
<feature type="compositionally biased region" description="Polar residues" evidence="5">
    <location>
        <begin position="636"/>
        <end position="657"/>
    </location>
</feature>
<feature type="compositionally biased region" description="Polar residues" evidence="5">
    <location>
        <begin position="509"/>
        <end position="520"/>
    </location>
</feature>
<accession>A0AAV5KAU0</accession>
<evidence type="ECO:0000256" key="5">
    <source>
        <dbReference type="SAM" id="MobiDB-lite"/>
    </source>
</evidence>
<feature type="region of interest" description="Disordered" evidence="5">
    <location>
        <begin position="116"/>
        <end position="147"/>
    </location>
</feature>
<keyword evidence="1" id="KW-0479">Metal-binding</keyword>
<dbReference type="EMBL" id="BPVZ01000058">
    <property type="protein sequence ID" value="GKV21753.1"/>
    <property type="molecule type" value="Genomic_DNA"/>
</dbReference>
<sequence length="840" mass="88503">MSAKVDQKSSVEPQITKMSPTSTSSAASTVGPKVSMFAKKSGFVIPKNKLSGSLVPVFRGGKKEGGSETVNEEGTNQVQRKTKWGTDLTQDAAVRRGRALAYQQTRVDQITRQLKSGQLNVGDKTGSPSNAEHVDDTSPNTQVDSKKSELLEIEKGEIIGEILKLNPSYKAPPDYKPLLKEAIVPLPVKEYPGYNFIGLIFGPAGDTQKRFEKETGAKVQVYGMKANSGDKVEVSSPDSNDIRDTYEELYVQISADTFEKVDAAVALIELLVTSISGNLGADSMSTSVSGEDVNLLSQAQGSAAPYTVLTSVNLGVPQLTPTSSQGQFQYQGPWPLTGMPSVNLSAPVLNNPAVARLPASNAPPPFGTQPGVASGYNSVLQNLSFVPTSSKPPIHPFGHTGHPRNFPLLAPNLSAAQPTISSPLPIIRPLTPMFPQPTSSVLSRPLPERPVVPAVSSAGWSGAPASLGPSNMAQLAPAVFPPQGSHPLGMLPGAASTSSHPPNFPTGPSGPQLTNTPSNRPASMAFAPSPPPVGPPAVSVPLHPTPVHAPVPNQSSAHAAQVAPLPNPSISHAMGATPIPVLSTAPPPSVQVVANIGPMNPLTMTVSRPQRPSSGDFTFQPHQPHNPASQMVPRPGTQQSTTIVPSPGPMTQMQAPQAPSFRFAGPNLTPQPVMQSFPRQQGGNQIGRPQAQISSAPFPGQPNAMTGPPRPPVFPDAGHVAAATPVSQMGVRNFIPAPQMPNMVVPFPPMPGNSMQLQQNYPALPPRPGNYMPPNLHFANSFSQSTRPASTHSRGQQNYDPFSPTSVSVASQQKRGSLPKERKQENDPEYEDLMASVGVK</sequence>
<organism evidence="7 8">
    <name type="scientific">Rubroshorea leprosula</name>
    <dbReference type="NCBI Taxonomy" id="152421"/>
    <lineage>
        <taxon>Eukaryota</taxon>
        <taxon>Viridiplantae</taxon>
        <taxon>Streptophyta</taxon>
        <taxon>Embryophyta</taxon>
        <taxon>Tracheophyta</taxon>
        <taxon>Spermatophyta</taxon>
        <taxon>Magnoliopsida</taxon>
        <taxon>eudicotyledons</taxon>
        <taxon>Gunneridae</taxon>
        <taxon>Pentapetalae</taxon>
        <taxon>rosids</taxon>
        <taxon>malvids</taxon>
        <taxon>Malvales</taxon>
        <taxon>Dipterocarpaceae</taxon>
        <taxon>Rubroshorea</taxon>
    </lineage>
</organism>
<keyword evidence="1" id="KW-0863">Zinc-finger</keyword>
<feature type="region of interest" description="Disordered" evidence="5">
    <location>
        <begin position="765"/>
        <end position="840"/>
    </location>
</feature>
<dbReference type="PROSITE" id="PS50084">
    <property type="entry name" value="KH_TYPE_1"/>
    <property type="match status" value="1"/>
</dbReference>
<dbReference type="GO" id="GO:0008270">
    <property type="term" value="F:zinc ion binding"/>
    <property type="evidence" value="ECO:0007669"/>
    <property type="project" value="UniProtKB-KW"/>
</dbReference>
<feature type="region of interest" description="Disordered" evidence="5">
    <location>
        <begin position="602"/>
        <end position="710"/>
    </location>
</feature>
<feature type="compositionally biased region" description="Polar residues" evidence="5">
    <location>
        <begin position="602"/>
        <end position="629"/>
    </location>
</feature>
<feature type="compositionally biased region" description="Polar residues" evidence="5">
    <location>
        <begin position="668"/>
        <end position="683"/>
    </location>
</feature>
<dbReference type="InterPro" id="IPR045071">
    <property type="entry name" value="BBP-like"/>
</dbReference>
<dbReference type="GO" id="GO:0003729">
    <property type="term" value="F:mRNA binding"/>
    <property type="evidence" value="ECO:0007669"/>
    <property type="project" value="TreeGrafter"/>
</dbReference>
<evidence type="ECO:0000313" key="7">
    <source>
        <dbReference type="EMBL" id="GKV21753.1"/>
    </source>
</evidence>
<keyword evidence="3 4" id="KW-0694">RNA-binding</keyword>
<dbReference type="GO" id="GO:0048024">
    <property type="term" value="P:regulation of mRNA splicing, via spliceosome"/>
    <property type="evidence" value="ECO:0007669"/>
    <property type="project" value="TreeGrafter"/>
</dbReference>
<evidence type="ECO:0000313" key="8">
    <source>
        <dbReference type="Proteomes" id="UP001054252"/>
    </source>
</evidence>
<dbReference type="InterPro" id="IPR004087">
    <property type="entry name" value="KH_dom"/>
</dbReference>
<evidence type="ECO:0000256" key="3">
    <source>
        <dbReference type="ARBA" id="ARBA00022884"/>
    </source>
</evidence>
<feature type="region of interest" description="Disordered" evidence="5">
    <location>
        <begin position="1"/>
        <end position="31"/>
    </location>
</feature>
<name>A0AAV5KAU0_9ROSI</name>
<feature type="region of interest" description="Disordered" evidence="5">
    <location>
        <begin position="484"/>
        <end position="569"/>
    </location>
</feature>
<dbReference type="SMART" id="SM00322">
    <property type="entry name" value="KH"/>
    <property type="match status" value="1"/>
</dbReference>
<evidence type="ECO:0000256" key="1">
    <source>
        <dbReference type="ARBA" id="ARBA00022771"/>
    </source>
</evidence>
<dbReference type="AlphaFoldDB" id="A0AAV5KAU0"/>
<protein>
    <recommendedName>
        <fullName evidence="6">K Homology domain-containing protein</fullName>
    </recommendedName>
</protein>
<feature type="compositionally biased region" description="Low complexity" evidence="5">
    <location>
        <begin position="19"/>
        <end position="29"/>
    </location>
</feature>
<dbReference type="Gene3D" id="3.30.1370.10">
    <property type="entry name" value="K Homology domain, type 1"/>
    <property type="match status" value="1"/>
</dbReference>
<dbReference type="Proteomes" id="UP001054252">
    <property type="component" value="Unassembled WGS sequence"/>
</dbReference>
<dbReference type="Pfam" id="PF22675">
    <property type="entry name" value="KH-I_KHDC4-BBP"/>
    <property type="match status" value="1"/>
</dbReference>
<feature type="domain" description="K Homology" evidence="6">
    <location>
        <begin position="178"/>
        <end position="273"/>
    </location>
</feature>
<dbReference type="InterPro" id="IPR036612">
    <property type="entry name" value="KH_dom_type_1_sf"/>
</dbReference>